<reference evidence="1 2" key="1">
    <citation type="submission" date="2009-11" db="EMBL/GenBank/DDBJ databases">
        <authorList>
            <person name="Weinstock G."/>
            <person name="Sodergren E."/>
            <person name="Clifton S."/>
            <person name="Fulton L."/>
            <person name="Fulton B."/>
            <person name="Courtney L."/>
            <person name="Fronick C."/>
            <person name="Harrison M."/>
            <person name="Strong C."/>
            <person name="Farmer C."/>
            <person name="Delahaunty K."/>
            <person name="Markovic C."/>
            <person name="Hall O."/>
            <person name="Minx P."/>
            <person name="Tomlinson C."/>
            <person name="Mitreva M."/>
            <person name="Nelson J."/>
            <person name="Hou S."/>
            <person name="Wollam A."/>
            <person name="Pepin K.H."/>
            <person name="Johnson M."/>
            <person name="Bhonagiri V."/>
            <person name="Nash W.E."/>
            <person name="Warren W."/>
            <person name="Chinwalla A."/>
            <person name="Mardis E.R."/>
            <person name="Wilson R.K."/>
        </authorList>
    </citation>
    <scope>NUCLEOTIDE SEQUENCE [LARGE SCALE GENOMIC DNA]</scope>
    <source>
        <strain evidence="1 2">F0302</strain>
    </source>
</reference>
<evidence type="ECO:0000313" key="2">
    <source>
        <dbReference type="Proteomes" id="UP000004079"/>
    </source>
</evidence>
<protein>
    <submittedName>
        <fullName evidence="1">Uncharacterized protein</fullName>
    </submittedName>
</protein>
<dbReference type="EMBL" id="ACUZ02000031">
    <property type="protein sequence ID" value="EFB31920.1"/>
    <property type="molecule type" value="Genomic_DNA"/>
</dbReference>
<evidence type="ECO:0000313" key="1">
    <source>
        <dbReference type="EMBL" id="EFB31920.1"/>
    </source>
</evidence>
<accession>D1QRR3</accession>
<sequence>MGYLLFALLSLYLYQLYVIIIEKSIVVSAFYSFLSFENQWSLFF</sequence>
<dbReference type="STRING" id="649760.HMPREF0971_01669"/>
<dbReference type="AlphaFoldDB" id="D1QRR3"/>
<gene>
    <name evidence="1" type="ORF">HMPREF0971_01669</name>
</gene>
<name>D1QRR3_9BACT</name>
<dbReference type="HOGENOM" id="CLU_3220225_0_0_10"/>
<organism evidence="1 2">
    <name type="scientific">Segatella oris F0302</name>
    <dbReference type="NCBI Taxonomy" id="649760"/>
    <lineage>
        <taxon>Bacteria</taxon>
        <taxon>Pseudomonadati</taxon>
        <taxon>Bacteroidota</taxon>
        <taxon>Bacteroidia</taxon>
        <taxon>Bacteroidales</taxon>
        <taxon>Prevotellaceae</taxon>
        <taxon>Segatella</taxon>
    </lineage>
</organism>
<dbReference type="Proteomes" id="UP000004079">
    <property type="component" value="Unassembled WGS sequence"/>
</dbReference>
<proteinExistence type="predicted"/>
<comment type="caution">
    <text evidence="1">The sequence shown here is derived from an EMBL/GenBank/DDBJ whole genome shotgun (WGS) entry which is preliminary data.</text>
</comment>